<evidence type="ECO:0000313" key="11">
    <source>
        <dbReference type="Proteomes" id="UP000885826"/>
    </source>
</evidence>
<evidence type="ECO:0000256" key="6">
    <source>
        <dbReference type="SAM" id="Coils"/>
    </source>
</evidence>
<keyword evidence="2" id="KW-1003">Cell membrane</keyword>
<dbReference type="Pfam" id="PF13807">
    <property type="entry name" value="GNVR"/>
    <property type="match status" value="1"/>
</dbReference>
<dbReference type="EMBL" id="DRIG01000086">
    <property type="protein sequence ID" value="HEC79092.1"/>
    <property type="molecule type" value="Genomic_DNA"/>
</dbReference>
<feature type="domain" description="Polysaccharide chain length determinant N-terminal" evidence="8">
    <location>
        <begin position="8"/>
        <end position="108"/>
    </location>
</feature>
<protein>
    <recommendedName>
        <fullName evidence="12">Tyrosine kinase G-rich domain-containing protein</fullName>
    </recommendedName>
</protein>
<keyword evidence="3 7" id="KW-0812">Transmembrane</keyword>
<comment type="subcellular location">
    <subcellularLocation>
        <location evidence="1">Cell membrane</location>
        <topology evidence="1">Multi-pass membrane protein</topology>
    </subcellularLocation>
</comment>
<dbReference type="InterPro" id="IPR032807">
    <property type="entry name" value="GNVR"/>
</dbReference>
<dbReference type="InterPro" id="IPR050445">
    <property type="entry name" value="Bact_polysacc_biosynth/exp"/>
</dbReference>
<evidence type="ECO:0000256" key="3">
    <source>
        <dbReference type="ARBA" id="ARBA00022692"/>
    </source>
</evidence>
<dbReference type="GO" id="GO:0004713">
    <property type="term" value="F:protein tyrosine kinase activity"/>
    <property type="evidence" value="ECO:0007669"/>
    <property type="project" value="TreeGrafter"/>
</dbReference>
<organism evidence="10 11">
    <name type="scientific">candidate division WOR-3 bacterium</name>
    <dbReference type="NCBI Taxonomy" id="2052148"/>
    <lineage>
        <taxon>Bacteria</taxon>
        <taxon>Bacteria division WOR-3</taxon>
    </lineage>
</organism>
<dbReference type="GO" id="GO:0005886">
    <property type="term" value="C:plasma membrane"/>
    <property type="evidence" value="ECO:0007669"/>
    <property type="project" value="UniProtKB-SubCell"/>
</dbReference>
<comment type="caution">
    <text evidence="10">The sequence shown here is derived from an EMBL/GenBank/DDBJ whole genome shotgun (WGS) entry which is preliminary data.</text>
</comment>
<feature type="transmembrane region" description="Helical" evidence="7">
    <location>
        <begin position="21"/>
        <end position="40"/>
    </location>
</feature>
<evidence type="ECO:0000256" key="5">
    <source>
        <dbReference type="ARBA" id="ARBA00023136"/>
    </source>
</evidence>
<evidence type="ECO:0000256" key="7">
    <source>
        <dbReference type="SAM" id="Phobius"/>
    </source>
</evidence>
<evidence type="ECO:0000256" key="4">
    <source>
        <dbReference type="ARBA" id="ARBA00022989"/>
    </source>
</evidence>
<evidence type="ECO:0000256" key="2">
    <source>
        <dbReference type="ARBA" id="ARBA00022475"/>
    </source>
</evidence>
<sequence length="408" mass="46510">MDGKNDTFIEYFKVVINQRKSVLRNTIIITIIAIIVSFLLTPQFTATATILPPGTEQTTSLDLTVGGLSTGNAGIPALSSILPGLATPSDLYTAIMKSGKVRSRIIKQFNLKQKFKTRTMYDTHKKLTDITQIKISPEGIISISVTYRDKYLATKIANAYIEELDKFNKEISITSAKKYRLFIEKRLKEAEDSLARAEETLKNFQKKNRTVALDTEIKKVIETIASLKSRVILKEVQKKAVSGIDNPYIQSIERELREMRKQLAKIEFGSKTKKRDEFGAGFSIPLSELPEVSLEYARLLRDVKVQEAVYELLAQQYEQARIMEVKDTPTVQILDKARIPEKKSSPNRRLIALLALYCAVTFSVMYAITFHRYSKSDSKNALKRFINEIHRDFKHTRTIIHSFMKRSA</sequence>
<feature type="domain" description="Tyrosine-protein kinase G-rich" evidence="9">
    <location>
        <begin position="295"/>
        <end position="368"/>
    </location>
</feature>
<dbReference type="InterPro" id="IPR003856">
    <property type="entry name" value="LPS_length_determ_N"/>
</dbReference>
<feature type="coiled-coil region" evidence="6">
    <location>
        <begin position="180"/>
        <end position="214"/>
    </location>
</feature>
<evidence type="ECO:0000259" key="9">
    <source>
        <dbReference type="Pfam" id="PF13807"/>
    </source>
</evidence>
<evidence type="ECO:0000313" key="10">
    <source>
        <dbReference type="EMBL" id="HEC79092.1"/>
    </source>
</evidence>
<keyword evidence="5 7" id="KW-0472">Membrane</keyword>
<gene>
    <name evidence="10" type="ORF">ENI34_08140</name>
</gene>
<evidence type="ECO:0008006" key="12">
    <source>
        <dbReference type="Google" id="ProtNLM"/>
    </source>
</evidence>
<proteinExistence type="predicted"/>
<accession>A0A9C9K0I1</accession>
<evidence type="ECO:0000259" key="8">
    <source>
        <dbReference type="Pfam" id="PF02706"/>
    </source>
</evidence>
<dbReference type="Proteomes" id="UP000885826">
    <property type="component" value="Unassembled WGS sequence"/>
</dbReference>
<dbReference type="Gene3D" id="3.30.1890.10">
    <property type="entry name" value="FepE-like"/>
    <property type="match status" value="1"/>
</dbReference>
<keyword evidence="4 7" id="KW-1133">Transmembrane helix</keyword>
<dbReference type="Pfam" id="PF02706">
    <property type="entry name" value="Wzz"/>
    <property type="match status" value="1"/>
</dbReference>
<name>A0A9C9K0I1_UNCW3</name>
<evidence type="ECO:0000256" key="1">
    <source>
        <dbReference type="ARBA" id="ARBA00004651"/>
    </source>
</evidence>
<feature type="transmembrane region" description="Helical" evidence="7">
    <location>
        <begin position="350"/>
        <end position="369"/>
    </location>
</feature>
<dbReference type="PANTHER" id="PTHR32309">
    <property type="entry name" value="TYROSINE-PROTEIN KINASE"/>
    <property type="match status" value="1"/>
</dbReference>
<dbReference type="PANTHER" id="PTHR32309:SF13">
    <property type="entry name" value="FERRIC ENTEROBACTIN TRANSPORT PROTEIN FEPE"/>
    <property type="match status" value="1"/>
</dbReference>
<reference evidence="10" key="1">
    <citation type="journal article" date="2020" name="mSystems">
        <title>Genome- and Community-Level Interaction Insights into Carbon Utilization and Element Cycling Functions of Hydrothermarchaeota in Hydrothermal Sediment.</title>
        <authorList>
            <person name="Zhou Z."/>
            <person name="Liu Y."/>
            <person name="Xu W."/>
            <person name="Pan J."/>
            <person name="Luo Z.H."/>
            <person name="Li M."/>
        </authorList>
    </citation>
    <scope>NUCLEOTIDE SEQUENCE</scope>
    <source>
        <strain evidence="10">HyVt-388</strain>
    </source>
</reference>
<dbReference type="AlphaFoldDB" id="A0A9C9K0I1"/>
<keyword evidence="6" id="KW-0175">Coiled coil</keyword>